<proteinExistence type="predicted"/>
<keyword evidence="2" id="KW-0238">DNA-binding</keyword>
<dbReference type="SMART" id="SM00345">
    <property type="entry name" value="HTH_GNTR"/>
    <property type="match status" value="1"/>
</dbReference>
<dbReference type="PROSITE" id="PS50949">
    <property type="entry name" value="HTH_GNTR"/>
    <property type="match status" value="1"/>
</dbReference>
<evidence type="ECO:0000313" key="6">
    <source>
        <dbReference type="Proteomes" id="UP000037146"/>
    </source>
</evidence>
<comment type="caution">
    <text evidence="5">The sequence shown here is derived from an EMBL/GenBank/DDBJ whole genome shotgun (WGS) entry which is preliminary data.</text>
</comment>
<protein>
    <submittedName>
        <fullName evidence="5">GntR family transcriptional regulator</fullName>
    </submittedName>
</protein>
<dbReference type="RefSeq" id="WP_049679677.1">
    <property type="nucleotide sequence ID" value="NZ_LFZW01000001.1"/>
</dbReference>
<evidence type="ECO:0000256" key="3">
    <source>
        <dbReference type="ARBA" id="ARBA00023163"/>
    </source>
</evidence>
<evidence type="ECO:0000313" key="5">
    <source>
        <dbReference type="EMBL" id="KMY48357.1"/>
    </source>
</evidence>
<evidence type="ECO:0000256" key="1">
    <source>
        <dbReference type="ARBA" id="ARBA00023015"/>
    </source>
</evidence>
<dbReference type="CDD" id="cd07377">
    <property type="entry name" value="WHTH_GntR"/>
    <property type="match status" value="1"/>
</dbReference>
<evidence type="ECO:0000256" key="2">
    <source>
        <dbReference type="ARBA" id="ARBA00023125"/>
    </source>
</evidence>
<accession>A0A0K9GQ17</accession>
<dbReference type="Gene3D" id="1.10.10.10">
    <property type="entry name" value="Winged helix-like DNA-binding domain superfamily/Winged helix DNA-binding domain"/>
    <property type="match status" value="1"/>
</dbReference>
<dbReference type="EMBL" id="LFZW01000001">
    <property type="protein sequence ID" value="KMY48357.1"/>
    <property type="molecule type" value="Genomic_DNA"/>
</dbReference>
<reference evidence="6" key="1">
    <citation type="submission" date="2015-07" db="EMBL/GenBank/DDBJ databases">
        <title>Genome sequencing project for genomic taxonomy and phylogenomics of Bacillus-like bacteria.</title>
        <authorList>
            <person name="Liu B."/>
            <person name="Wang J."/>
            <person name="Zhu Y."/>
            <person name="Liu G."/>
            <person name="Chen Q."/>
            <person name="Chen Z."/>
            <person name="Lan J."/>
            <person name="Che J."/>
            <person name="Ge C."/>
            <person name="Shi H."/>
            <person name="Pan Z."/>
            <person name="Liu X."/>
        </authorList>
    </citation>
    <scope>NUCLEOTIDE SEQUENCE [LARGE SCALE GENOMIC DNA]</scope>
    <source>
        <strain evidence="6">FJAT-27997</strain>
    </source>
</reference>
<dbReference type="SUPFAM" id="SSF46785">
    <property type="entry name" value="Winged helix' DNA-binding domain"/>
    <property type="match status" value="1"/>
</dbReference>
<dbReference type="PATRIC" id="fig|1679170.3.peg.281"/>
<dbReference type="InterPro" id="IPR036388">
    <property type="entry name" value="WH-like_DNA-bd_sf"/>
</dbReference>
<dbReference type="InterPro" id="IPR000524">
    <property type="entry name" value="Tscrpt_reg_HTH_GntR"/>
</dbReference>
<dbReference type="Pfam" id="PF00392">
    <property type="entry name" value="GntR"/>
    <property type="match status" value="1"/>
</dbReference>
<dbReference type="AlphaFoldDB" id="A0A0K9GQ17"/>
<dbReference type="PANTHER" id="PTHR43537:SF24">
    <property type="entry name" value="GLUCONATE OPERON TRANSCRIPTIONAL REPRESSOR"/>
    <property type="match status" value="1"/>
</dbReference>
<sequence>MGFGENSISKKTISEQIAEQLLFRIFSGYYEQGQRLIEAEIAKELQVSHAPVREALYLLQKDGVVEKVQHKGVRVKTISDQELKDYLEALYSLLNFALTSCEPKWTTNLQNELLLRFETMKQKKSAENIYEYVVSFAHLLELFFEVTGNIAMLRFFKETIFVTNVAAQTKWKMNLLESYHESIHTFIKCIELSDFEKARTAIKDVILWHHFN</sequence>
<feature type="domain" description="HTH gntR-type" evidence="4">
    <location>
        <begin position="11"/>
        <end position="78"/>
    </location>
</feature>
<keyword evidence="6" id="KW-1185">Reference proteome</keyword>
<dbReference type="PANTHER" id="PTHR43537">
    <property type="entry name" value="TRANSCRIPTIONAL REGULATOR, GNTR FAMILY"/>
    <property type="match status" value="1"/>
</dbReference>
<evidence type="ECO:0000259" key="4">
    <source>
        <dbReference type="PROSITE" id="PS50949"/>
    </source>
</evidence>
<keyword evidence="3" id="KW-0804">Transcription</keyword>
<dbReference type="InterPro" id="IPR036390">
    <property type="entry name" value="WH_DNA-bd_sf"/>
</dbReference>
<dbReference type="GO" id="GO:0003700">
    <property type="term" value="F:DNA-binding transcription factor activity"/>
    <property type="evidence" value="ECO:0007669"/>
    <property type="project" value="InterPro"/>
</dbReference>
<name>A0A0K9GQ17_9BACI</name>
<dbReference type="Proteomes" id="UP000037146">
    <property type="component" value="Unassembled WGS sequence"/>
</dbReference>
<dbReference type="STRING" id="1679170.AC625_01510"/>
<gene>
    <name evidence="5" type="ORF">AC625_01510</name>
</gene>
<dbReference type="GO" id="GO:0003677">
    <property type="term" value="F:DNA binding"/>
    <property type="evidence" value="ECO:0007669"/>
    <property type="project" value="UniProtKB-KW"/>
</dbReference>
<organism evidence="5 6">
    <name type="scientific">Peribacillus loiseleuriae</name>
    <dbReference type="NCBI Taxonomy" id="1679170"/>
    <lineage>
        <taxon>Bacteria</taxon>
        <taxon>Bacillati</taxon>
        <taxon>Bacillota</taxon>
        <taxon>Bacilli</taxon>
        <taxon>Bacillales</taxon>
        <taxon>Bacillaceae</taxon>
        <taxon>Peribacillus</taxon>
    </lineage>
</organism>
<dbReference type="OrthoDB" id="2374506at2"/>
<keyword evidence="1" id="KW-0805">Transcription regulation</keyword>